<dbReference type="InterPro" id="IPR016039">
    <property type="entry name" value="Thiolase-like"/>
</dbReference>
<dbReference type="Gene3D" id="3.30.70.3290">
    <property type="match status" value="1"/>
</dbReference>
<feature type="non-terminal residue" evidence="2">
    <location>
        <position position="535"/>
    </location>
</feature>
<feature type="domain" description="Ketosynthase family 3 (KS3)" evidence="1">
    <location>
        <begin position="1"/>
        <end position="221"/>
    </location>
</feature>
<dbReference type="PROSITE" id="PS52004">
    <property type="entry name" value="KS3_2"/>
    <property type="match status" value="1"/>
</dbReference>
<comment type="caution">
    <text evidence="2">The sequence shown here is derived from an EMBL/GenBank/DDBJ whole genome shotgun (WGS) entry which is preliminary data.</text>
</comment>
<dbReference type="Pfam" id="PF02801">
    <property type="entry name" value="Ketoacyl-synt_C"/>
    <property type="match status" value="1"/>
</dbReference>
<keyword evidence="3" id="KW-1185">Reference proteome</keyword>
<proteinExistence type="predicted"/>
<dbReference type="InterPro" id="IPR016036">
    <property type="entry name" value="Malonyl_transacylase_ACP-bd"/>
</dbReference>
<dbReference type="GO" id="GO:0006633">
    <property type="term" value="P:fatty acid biosynthetic process"/>
    <property type="evidence" value="ECO:0007669"/>
    <property type="project" value="UniProtKB-UniPathway"/>
</dbReference>
<name>A0A0L7K4H4_OPEBR</name>
<dbReference type="Pfam" id="PF00109">
    <property type="entry name" value="ketoacyl-synt"/>
    <property type="match status" value="1"/>
</dbReference>
<dbReference type="InterPro" id="IPR014043">
    <property type="entry name" value="Acyl_transferase_dom"/>
</dbReference>
<evidence type="ECO:0000313" key="2">
    <source>
        <dbReference type="EMBL" id="KOB52382.1"/>
    </source>
</evidence>
<dbReference type="Gene3D" id="3.40.366.10">
    <property type="entry name" value="Malonyl-Coenzyme A Acyl Carrier Protein, domain 2"/>
    <property type="match status" value="1"/>
</dbReference>
<dbReference type="InterPro" id="IPR014030">
    <property type="entry name" value="Ketoacyl_synth_N"/>
</dbReference>
<dbReference type="InterPro" id="IPR001227">
    <property type="entry name" value="Ac_transferase_dom_sf"/>
</dbReference>
<dbReference type="UniPathway" id="UPA00094"/>
<dbReference type="SUPFAM" id="SSF53901">
    <property type="entry name" value="Thiolase-like"/>
    <property type="match status" value="2"/>
</dbReference>
<dbReference type="PANTHER" id="PTHR43775:SF23">
    <property type="entry name" value="FATTY ACID SYNTHASE 3"/>
    <property type="match status" value="1"/>
</dbReference>
<accession>A0A0L7K4H4</accession>
<dbReference type="EMBL" id="JTDY01011828">
    <property type="protein sequence ID" value="KOB52382.1"/>
    <property type="molecule type" value="Genomic_DNA"/>
</dbReference>
<dbReference type="SUPFAM" id="SSF52151">
    <property type="entry name" value="FabD/lysophospholipase-like"/>
    <property type="match status" value="1"/>
</dbReference>
<dbReference type="GO" id="GO:0004312">
    <property type="term" value="F:fatty acid synthase activity"/>
    <property type="evidence" value="ECO:0007669"/>
    <property type="project" value="TreeGrafter"/>
</dbReference>
<sequence length="535" mass="58770">MLANRISYWMNVTGPSFCIDSSCSGSVVALKLAQDAILSGQFQQNSDGKTKCYDTNADGQSLSESVSVIYLQKYKDARRVYAQLCHVETGYSKGLDEEFMVNFGHYRDPEKISKFLSSFYDDAAHPDTDKAELQAFEEVFCKERTNPLLVGSVTSNMGFTKSVSGLNGIIKIIHGYQTGVLAANLNCDNPRQDVAAIRDGRIKIVLSKYVSGLPYLVTISSRQESGVERVLNNIKNNNLDMEELALLREVYKMRTSNHLARGFGIFASDINNKTETLCEKVGSYDEIKRPLWFVYSGMGSQWTGMGVQLMRIPIFAAAILRCDKVLKPKGIDIVEIITSNDEKTFDNILNAFVGITAIQIALTDVLLAVGLAPDKMIGLVSSQLPFIKGSMAAVGLGYKEISKLCPPEIAVACHNGPDSSTLSGPAEIIQKFVQELTAQGIFAKEVKCANIAYHSQYIAKAGPVFLKMGQAIVKTPKLRSKRWLSTSVPVEKLKQNDAMYSSAEYHTNNLLNSVLFEEASRMIASGAVLVEIAPH</sequence>
<gene>
    <name evidence="2" type="ORF">OBRU01_25989</name>
</gene>
<dbReference type="Gene3D" id="3.40.47.10">
    <property type="match status" value="2"/>
</dbReference>
<evidence type="ECO:0000259" key="1">
    <source>
        <dbReference type="PROSITE" id="PS52004"/>
    </source>
</evidence>
<dbReference type="PANTHER" id="PTHR43775">
    <property type="entry name" value="FATTY ACID SYNTHASE"/>
    <property type="match status" value="1"/>
</dbReference>
<evidence type="ECO:0000313" key="3">
    <source>
        <dbReference type="Proteomes" id="UP000037510"/>
    </source>
</evidence>
<dbReference type="InterPro" id="IPR014031">
    <property type="entry name" value="Ketoacyl_synth_C"/>
</dbReference>
<reference evidence="2 3" key="1">
    <citation type="journal article" date="2015" name="Genome Biol. Evol.">
        <title>The genome of winter moth (Operophtera brumata) provides a genomic perspective on sexual dimorphism and phenology.</title>
        <authorList>
            <person name="Derks M.F."/>
            <person name="Smit S."/>
            <person name="Salis L."/>
            <person name="Schijlen E."/>
            <person name="Bossers A."/>
            <person name="Mateman C."/>
            <person name="Pijl A.S."/>
            <person name="de Ridder D."/>
            <person name="Groenen M.A."/>
            <person name="Visser M.E."/>
            <person name="Megens H.J."/>
        </authorList>
    </citation>
    <scope>NUCLEOTIDE SEQUENCE [LARGE SCALE GENOMIC DNA]</scope>
    <source>
        <strain evidence="2">WM2013NL</strain>
        <tissue evidence="2">Head and thorax</tissue>
    </source>
</reference>
<dbReference type="STRING" id="104452.A0A0L7K4H4"/>
<dbReference type="Proteomes" id="UP000037510">
    <property type="component" value="Unassembled WGS sequence"/>
</dbReference>
<dbReference type="SMART" id="SM00827">
    <property type="entry name" value="PKS_AT"/>
    <property type="match status" value="1"/>
</dbReference>
<protein>
    <recommendedName>
        <fullName evidence="1">Ketosynthase family 3 (KS3) domain-containing protein</fullName>
    </recommendedName>
</protein>
<dbReference type="InterPro" id="IPR050091">
    <property type="entry name" value="PKS_NRPS_Biosynth_Enz"/>
</dbReference>
<dbReference type="Gene3D" id="3.30.70.250">
    <property type="entry name" value="Malonyl-CoA ACP transacylase, ACP-binding"/>
    <property type="match status" value="1"/>
</dbReference>
<dbReference type="AlphaFoldDB" id="A0A0L7K4H4"/>
<organism evidence="2 3">
    <name type="scientific">Operophtera brumata</name>
    <name type="common">Winter moth</name>
    <name type="synonym">Phalaena brumata</name>
    <dbReference type="NCBI Taxonomy" id="104452"/>
    <lineage>
        <taxon>Eukaryota</taxon>
        <taxon>Metazoa</taxon>
        <taxon>Ecdysozoa</taxon>
        <taxon>Arthropoda</taxon>
        <taxon>Hexapoda</taxon>
        <taxon>Insecta</taxon>
        <taxon>Pterygota</taxon>
        <taxon>Neoptera</taxon>
        <taxon>Endopterygota</taxon>
        <taxon>Lepidoptera</taxon>
        <taxon>Glossata</taxon>
        <taxon>Ditrysia</taxon>
        <taxon>Geometroidea</taxon>
        <taxon>Geometridae</taxon>
        <taxon>Larentiinae</taxon>
        <taxon>Operophtera</taxon>
    </lineage>
</organism>
<dbReference type="InterPro" id="IPR016035">
    <property type="entry name" value="Acyl_Trfase/lysoPLipase"/>
</dbReference>
<dbReference type="SUPFAM" id="SSF55048">
    <property type="entry name" value="Probable ACP-binding domain of malonyl-CoA ACP transacylase"/>
    <property type="match status" value="1"/>
</dbReference>
<dbReference type="Gene3D" id="1.10.287.1960">
    <property type="match status" value="1"/>
</dbReference>
<dbReference type="Pfam" id="PF00698">
    <property type="entry name" value="Acyl_transf_1"/>
    <property type="match status" value="2"/>
</dbReference>
<dbReference type="InterPro" id="IPR020841">
    <property type="entry name" value="PKS_Beta-ketoAc_synthase_dom"/>
</dbReference>